<dbReference type="AlphaFoldDB" id="A0A679GMB1"/>
<evidence type="ECO:0000313" key="1">
    <source>
        <dbReference type="EMBL" id="BCA27817.1"/>
    </source>
</evidence>
<name>A0A679GMB1_9GAMM</name>
<protein>
    <recommendedName>
        <fullName evidence="3">Ankyrin repeat-containing protein</fullName>
    </recommendedName>
</protein>
<gene>
    <name evidence="1" type="ORF">PtoMrB4_17940</name>
</gene>
<evidence type="ECO:0008006" key="3">
    <source>
        <dbReference type="Google" id="ProtNLM"/>
    </source>
</evidence>
<proteinExistence type="predicted"/>
<organism evidence="1 2">
    <name type="scientific">Metapseudomonas otitidis</name>
    <dbReference type="NCBI Taxonomy" id="319939"/>
    <lineage>
        <taxon>Bacteria</taxon>
        <taxon>Pseudomonadati</taxon>
        <taxon>Pseudomonadota</taxon>
        <taxon>Gammaproteobacteria</taxon>
        <taxon>Pseudomonadales</taxon>
        <taxon>Pseudomonadaceae</taxon>
        <taxon>Metapseudomonas</taxon>
    </lineage>
</organism>
<dbReference type="Proteomes" id="UP000501237">
    <property type="component" value="Chromosome"/>
</dbReference>
<dbReference type="EMBL" id="AP022642">
    <property type="protein sequence ID" value="BCA27817.1"/>
    <property type="molecule type" value="Genomic_DNA"/>
</dbReference>
<dbReference type="KEGG" id="poj:PtoMrB4_17940"/>
<dbReference type="RefSeq" id="WP_172433055.1">
    <property type="nucleotide sequence ID" value="NZ_AP022642.1"/>
</dbReference>
<reference evidence="1 2" key="1">
    <citation type="journal article" date="2020" name="Microbiol. Resour. Announc.">
        <title>Complete genome sequence of Pseudomonas otitidis strain MrB4, isolated from Lake Biwa in Japan.</title>
        <authorList>
            <person name="Miyazaki K."/>
            <person name="Hase E."/>
            <person name="Maruya T."/>
        </authorList>
    </citation>
    <scope>NUCLEOTIDE SEQUENCE [LARGE SCALE GENOMIC DNA]</scope>
    <source>
        <strain evidence="1 2">MrB4</strain>
    </source>
</reference>
<sequence>MSSNDFTITCLADEQESLVPLHHVFRHARETEEWPSDLQHLADDWSPAWVNDVQWRGNSLHLLIQGSSGSMFESWHAAALHARGAKYVRVRIYHGQTDDVSELFYRAGEPISRRQFPAVQMSEREEIQSLVLDGEDVRLATRIKAGASLDIEVDGQPLILKLLEYGLEKSIKAALARGIDLSPCLVDLCEFARLIVIYGGKQRASILRSLLDLTPTGAALLWQDEDFMARAAGYLELLELLIEHGADVNASISEQGSLLFDSDRYFDSQPRILAFLRKHNAQSIPPAADQ</sequence>
<evidence type="ECO:0000313" key="2">
    <source>
        <dbReference type="Proteomes" id="UP000501237"/>
    </source>
</evidence>
<dbReference type="GeneID" id="57397009"/>
<accession>A0A679GMB1</accession>